<evidence type="ECO:0000256" key="2">
    <source>
        <dbReference type="ARBA" id="ARBA00022692"/>
    </source>
</evidence>
<feature type="domain" description="Heme-copper oxidase subunit III family profile" evidence="6">
    <location>
        <begin position="2"/>
        <end position="40"/>
    </location>
</feature>
<feature type="transmembrane region" description="Helical" evidence="5">
    <location>
        <begin position="6"/>
        <end position="25"/>
    </location>
</feature>
<dbReference type="Proteomes" id="UP000186594">
    <property type="component" value="Unassembled WGS sequence"/>
</dbReference>
<name>A0A1U7LG31_NEOID</name>
<evidence type="ECO:0000259" key="6">
    <source>
        <dbReference type="Pfam" id="PF00510"/>
    </source>
</evidence>
<evidence type="ECO:0000313" key="8">
    <source>
        <dbReference type="Proteomes" id="UP000186594"/>
    </source>
</evidence>
<dbReference type="InterPro" id="IPR000298">
    <property type="entry name" value="Cyt_c_oxidase-like_su3"/>
</dbReference>
<dbReference type="AlphaFoldDB" id="A0A1U7LG31"/>
<evidence type="ECO:0000256" key="1">
    <source>
        <dbReference type="ARBA" id="ARBA00004141"/>
    </source>
</evidence>
<keyword evidence="3 5" id="KW-1133">Transmembrane helix</keyword>
<comment type="caution">
    <text evidence="7">The sequence shown here is derived from an EMBL/GenBank/DDBJ whole genome shotgun (WGS) entry which is preliminary data.</text>
</comment>
<organism evidence="7 8">
    <name type="scientific">Neolecta irregularis (strain DAH-3)</name>
    <dbReference type="NCBI Taxonomy" id="1198029"/>
    <lineage>
        <taxon>Eukaryota</taxon>
        <taxon>Fungi</taxon>
        <taxon>Dikarya</taxon>
        <taxon>Ascomycota</taxon>
        <taxon>Taphrinomycotina</taxon>
        <taxon>Neolectales</taxon>
        <taxon>Neolectaceae</taxon>
        <taxon>Neolecta</taxon>
    </lineage>
</organism>
<keyword evidence="8" id="KW-1185">Reference proteome</keyword>
<reference evidence="7 8" key="1">
    <citation type="submission" date="2016-04" db="EMBL/GenBank/DDBJ databases">
        <title>Evolutionary innovation and constraint leading to complex multicellularity in the Ascomycota.</title>
        <authorList>
            <person name="Cisse O."/>
            <person name="Nguyen A."/>
            <person name="Hewitt D.A."/>
            <person name="Jedd G."/>
            <person name="Stajich J.E."/>
        </authorList>
    </citation>
    <scope>NUCLEOTIDE SEQUENCE [LARGE SCALE GENOMIC DNA]</scope>
    <source>
        <strain evidence="7 8">DAH-3</strain>
    </source>
</reference>
<dbReference type="OrthoDB" id="5565509at2759"/>
<evidence type="ECO:0000256" key="4">
    <source>
        <dbReference type="ARBA" id="ARBA00023136"/>
    </source>
</evidence>
<dbReference type="Gene3D" id="1.10.287.70">
    <property type="match status" value="1"/>
</dbReference>
<dbReference type="GO" id="GO:0004129">
    <property type="term" value="F:cytochrome-c oxidase activity"/>
    <property type="evidence" value="ECO:0007669"/>
    <property type="project" value="InterPro"/>
</dbReference>
<gene>
    <name evidence="7" type="primary">cox3_3</name>
    <name evidence="7" type="ORF">NEOLI_006015</name>
</gene>
<dbReference type="EMBL" id="LXFE01004508">
    <property type="protein sequence ID" value="OLL21614.1"/>
    <property type="molecule type" value="Genomic_DNA"/>
</dbReference>
<dbReference type="SUPFAM" id="SSF81452">
    <property type="entry name" value="Cytochrome c oxidase subunit III-like"/>
    <property type="match status" value="1"/>
</dbReference>
<protein>
    <submittedName>
        <fullName evidence="7">Cytochrome c oxidase subunit 3</fullName>
    </submittedName>
</protein>
<keyword evidence="7" id="KW-0496">Mitochondrion</keyword>
<evidence type="ECO:0000313" key="7">
    <source>
        <dbReference type="EMBL" id="OLL21614.1"/>
    </source>
</evidence>
<dbReference type="Pfam" id="PF00510">
    <property type="entry name" value="COX3"/>
    <property type="match status" value="1"/>
</dbReference>
<proteinExistence type="predicted"/>
<dbReference type="GO" id="GO:0016020">
    <property type="term" value="C:membrane"/>
    <property type="evidence" value="ECO:0007669"/>
    <property type="project" value="UniProtKB-SubCell"/>
</dbReference>
<feature type="non-terminal residue" evidence="7">
    <location>
        <position position="41"/>
    </location>
</feature>
<dbReference type="InterPro" id="IPR035973">
    <property type="entry name" value="Cyt_c_oxidase_su3-like_sf"/>
</dbReference>
<evidence type="ECO:0000256" key="3">
    <source>
        <dbReference type="ARBA" id="ARBA00022989"/>
    </source>
</evidence>
<evidence type="ECO:0000256" key="5">
    <source>
        <dbReference type="SAM" id="Phobius"/>
    </source>
</evidence>
<sequence>MAPSPWPIFCSFALLTLTSSSVMYFHGYTNGGLLVIMGLIT</sequence>
<accession>A0A1U7LG31</accession>
<keyword evidence="4 5" id="KW-0472">Membrane</keyword>
<keyword evidence="2 5" id="KW-0812">Transmembrane</keyword>
<geneLocation type="mitochondrion" evidence="7"/>
<comment type="subcellular location">
    <subcellularLocation>
        <location evidence="1">Membrane</location>
        <topology evidence="1">Multi-pass membrane protein</topology>
    </subcellularLocation>
</comment>